<dbReference type="RefSeq" id="WP_013007187.1">
    <property type="nucleotide sequence ID" value="NC_013939.1"/>
</dbReference>
<protein>
    <recommendedName>
        <fullName evidence="3">GerMN domain-containing protein</fullName>
    </recommendedName>
</protein>
<dbReference type="Proteomes" id="UP000001520">
    <property type="component" value="Chromosome"/>
</dbReference>
<evidence type="ECO:0000313" key="1">
    <source>
        <dbReference type="EMBL" id="BAI79939.1"/>
    </source>
</evidence>
<evidence type="ECO:0008006" key="3">
    <source>
        <dbReference type="Google" id="ProtNLM"/>
    </source>
</evidence>
<dbReference type="EMBL" id="AP011529">
    <property type="protein sequence ID" value="BAI79939.1"/>
    <property type="molecule type" value="Genomic_DNA"/>
</dbReference>
<dbReference type="OrthoDB" id="9845124at2"/>
<name>D3PBG6_DEFDS</name>
<dbReference type="HOGENOM" id="CLU_1632659_0_0_0"/>
<dbReference type="AlphaFoldDB" id="D3PBG6"/>
<dbReference type="KEGG" id="ddf:DEFDS_0445"/>
<gene>
    <name evidence="1" type="ordered locus">DEFDS_0445</name>
</gene>
<dbReference type="STRING" id="639282.DEFDS_0445"/>
<proteinExistence type="predicted"/>
<keyword evidence="2" id="KW-1185">Reference proteome</keyword>
<evidence type="ECO:0000313" key="2">
    <source>
        <dbReference type="Proteomes" id="UP000001520"/>
    </source>
</evidence>
<organism evidence="1 2">
    <name type="scientific">Deferribacter desulfuricans (strain DSM 14783 / JCM 11476 / NBRC 101012 / SSM1)</name>
    <dbReference type="NCBI Taxonomy" id="639282"/>
    <lineage>
        <taxon>Bacteria</taxon>
        <taxon>Pseudomonadati</taxon>
        <taxon>Deferribacterota</taxon>
        <taxon>Deferribacteres</taxon>
        <taxon>Deferribacterales</taxon>
        <taxon>Deferribacteraceae</taxon>
        <taxon>Deferribacter</taxon>
    </lineage>
</organism>
<reference evidence="1 2" key="1">
    <citation type="journal article" date="2010" name="DNA Res.">
        <title>Bacterial lifestyle in a deep-sea hydrothermal vent chimney revealed by the genome sequence of the thermophilic bacterium Deferribacter desulfuricans SSM1.</title>
        <authorList>
            <person name="Takaki Y."/>
            <person name="Shimamura S."/>
            <person name="Nakagawa S."/>
            <person name="Fukuhara Y."/>
            <person name="Horikawa H."/>
            <person name="Ankai A."/>
            <person name="Harada T."/>
            <person name="Hosoyama A."/>
            <person name="Oguchi A."/>
            <person name="Fukui S."/>
            <person name="Fujita N."/>
            <person name="Takami H."/>
            <person name="Takai K."/>
        </authorList>
    </citation>
    <scope>NUCLEOTIDE SEQUENCE [LARGE SCALE GENOMIC DNA]</scope>
    <source>
        <strain evidence="2">DSM 14783 / JCM 11476 / NBRC 101012 / SSM1</strain>
    </source>
</reference>
<sequence>MRNYFFVIIGLAVIVIFFSSIKRYDVFYIDTVSNELVPKKVIVINPFYRKDVYAYLLLNKLKIDKGNQISPVGKYVSFENVRIKNDYCVVDLRIHKGFVNSSNNEYLLVKSILKTLKSFDNSIKLFKINILSSDVELQMDYNCAMTIENDEIKIVEGSCNEK</sequence>
<accession>D3PBG6</accession>